<dbReference type="PRINTS" id="PR00111">
    <property type="entry name" value="ABHYDROLASE"/>
</dbReference>
<dbReference type="AlphaFoldDB" id="A0AAD2JLF5"/>
<organism evidence="3 4">
    <name type="scientific">Cylindrotheca closterium</name>
    <dbReference type="NCBI Taxonomy" id="2856"/>
    <lineage>
        <taxon>Eukaryota</taxon>
        <taxon>Sar</taxon>
        <taxon>Stramenopiles</taxon>
        <taxon>Ochrophyta</taxon>
        <taxon>Bacillariophyta</taxon>
        <taxon>Bacillariophyceae</taxon>
        <taxon>Bacillariophycidae</taxon>
        <taxon>Bacillariales</taxon>
        <taxon>Bacillariaceae</taxon>
        <taxon>Cylindrotheca</taxon>
    </lineage>
</organism>
<dbReference type="Proteomes" id="UP001295423">
    <property type="component" value="Unassembled WGS sequence"/>
</dbReference>
<evidence type="ECO:0000259" key="2">
    <source>
        <dbReference type="Pfam" id="PF00561"/>
    </source>
</evidence>
<dbReference type="InterPro" id="IPR029058">
    <property type="entry name" value="AB_hydrolase_fold"/>
</dbReference>
<name>A0AAD2JLF5_9STRA</name>
<feature type="chain" id="PRO_5042111771" description="AB hydrolase-1 domain-containing protein" evidence="1">
    <location>
        <begin position="18"/>
        <end position="307"/>
    </location>
</feature>
<dbReference type="PANTHER" id="PTHR43798">
    <property type="entry name" value="MONOACYLGLYCEROL LIPASE"/>
    <property type="match status" value="1"/>
</dbReference>
<sequence>MLRLLFFIISLVTPSLSMISLNTIKGTGKSESSSKKTPVTILVHGLDSSSKTWEKTMPHLDGPSVAVDQRGSGYSPLGNPDNFSQSVLVEDLHQVITANAPNDDEKVVLIGHSLGGRVVLGYAATYPDKIAALVIEDMDIEERSPTSNGLVQLKPYDGVFDRQRNSKESLVQALKEVGYPDSFVERALGNGRLEPNAKAPQSSTWWSHISPDFRKLCYEHVLSTSQGKADCRTLASLFKEKKIDFSIHVLVAGKDGTVCIEESIQEMNEILGDEQLTIHRYPNAGHSIHSTEALKYQETINDIISKC</sequence>
<dbReference type="SUPFAM" id="SSF53474">
    <property type="entry name" value="alpha/beta-Hydrolases"/>
    <property type="match status" value="1"/>
</dbReference>
<dbReference type="Pfam" id="PF00561">
    <property type="entry name" value="Abhydrolase_1"/>
    <property type="match status" value="1"/>
</dbReference>
<protein>
    <recommendedName>
        <fullName evidence="2">AB hydrolase-1 domain-containing protein</fullName>
    </recommendedName>
</protein>
<gene>
    <name evidence="3" type="ORF">CYCCA115_LOCUS19191</name>
</gene>
<evidence type="ECO:0000313" key="3">
    <source>
        <dbReference type="EMBL" id="CAJ1961427.1"/>
    </source>
</evidence>
<accession>A0AAD2JLF5</accession>
<reference evidence="3" key="1">
    <citation type="submission" date="2023-08" db="EMBL/GenBank/DDBJ databases">
        <authorList>
            <person name="Audoor S."/>
            <person name="Bilcke G."/>
        </authorList>
    </citation>
    <scope>NUCLEOTIDE SEQUENCE</scope>
</reference>
<dbReference type="EMBL" id="CAKOGP040002091">
    <property type="protein sequence ID" value="CAJ1961427.1"/>
    <property type="molecule type" value="Genomic_DNA"/>
</dbReference>
<keyword evidence="1" id="KW-0732">Signal</keyword>
<evidence type="ECO:0000313" key="4">
    <source>
        <dbReference type="Proteomes" id="UP001295423"/>
    </source>
</evidence>
<proteinExistence type="predicted"/>
<dbReference type="InterPro" id="IPR000073">
    <property type="entry name" value="AB_hydrolase_1"/>
</dbReference>
<dbReference type="PANTHER" id="PTHR43798:SF33">
    <property type="entry name" value="HYDROLASE, PUTATIVE (AFU_ORTHOLOGUE AFUA_2G14860)-RELATED"/>
    <property type="match status" value="1"/>
</dbReference>
<dbReference type="GO" id="GO:0016020">
    <property type="term" value="C:membrane"/>
    <property type="evidence" value="ECO:0007669"/>
    <property type="project" value="TreeGrafter"/>
</dbReference>
<evidence type="ECO:0000256" key="1">
    <source>
        <dbReference type="SAM" id="SignalP"/>
    </source>
</evidence>
<feature type="signal peptide" evidence="1">
    <location>
        <begin position="1"/>
        <end position="17"/>
    </location>
</feature>
<feature type="domain" description="AB hydrolase-1" evidence="2">
    <location>
        <begin position="41"/>
        <end position="292"/>
    </location>
</feature>
<dbReference type="Gene3D" id="3.40.50.1820">
    <property type="entry name" value="alpha/beta hydrolase"/>
    <property type="match status" value="1"/>
</dbReference>
<dbReference type="InterPro" id="IPR050266">
    <property type="entry name" value="AB_hydrolase_sf"/>
</dbReference>
<comment type="caution">
    <text evidence="3">The sequence shown here is derived from an EMBL/GenBank/DDBJ whole genome shotgun (WGS) entry which is preliminary data.</text>
</comment>
<keyword evidence="4" id="KW-1185">Reference proteome</keyword>